<evidence type="ECO:0000256" key="5">
    <source>
        <dbReference type="PROSITE-ProRule" id="PRU00205"/>
    </source>
</evidence>
<keyword evidence="3 6" id="KW-1133">Transmembrane helix</keyword>
<comment type="subcellular location">
    <subcellularLocation>
        <location evidence="1">Membrane</location>
        <topology evidence="1">Multi-pass membrane protein</topology>
    </subcellularLocation>
</comment>
<sequence length="305" mass="34354">MYVPAPPPDPQPHAVMALPFSDFLVAVARPVARLLRLPHLPEHFPTLFYAFLAFTAMHLYISPFFSARIFPISYGKLRTPRAVNQWNIQMVSLLHVFVVLSLAVSCFGSETLEADKLWGWDDRVGTTVAVACGYFLWDTLDAAINFDDLGFLIHGASCFTLYMMTFRPFLGYFAPRFLTWELSTIFLNIHRFLDKTGYTGSKAQWVNGVILLSTFFSVRIVYGWYLTFNFMKALYGARNELSVVYLLCFALGNLTLNSLNIIWFYKMIFAVRKRFDNEARPLRAAAEGASDAASALSATGNAPAA</sequence>
<organism evidence="8 9">
    <name type="scientific">Lentinus tigrinus ALCF2SS1-6</name>
    <dbReference type="NCBI Taxonomy" id="1328759"/>
    <lineage>
        <taxon>Eukaryota</taxon>
        <taxon>Fungi</taxon>
        <taxon>Dikarya</taxon>
        <taxon>Basidiomycota</taxon>
        <taxon>Agaricomycotina</taxon>
        <taxon>Agaricomycetes</taxon>
        <taxon>Polyporales</taxon>
        <taxon>Polyporaceae</taxon>
        <taxon>Lentinus</taxon>
    </lineage>
</organism>
<dbReference type="STRING" id="1328759.A0A5C2SMM5"/>
<reference evidence="8" key="1">
    <citation type="journal article" date="2018" name="Genome Biol. Evol.">
        <title>Genomics and development of Lentinus tigrinus, a white-rot wood-decaying mushroom with dimorphic fruiting bodies.</title>
        <authorList>
            <person name="Wu B."/>
            <person name="Xu Z."/>
            <person name="Knudson A."/>
            <person name="Carlson A."/>
            <person name="Chen N."/>
            <person name="Kovaka S."/>
            <person name="LaButti K."/>
            <person name="Lipzen A."/>
            <person name="Pennachio C."/>
            <person name="Riley R."/>
            <person name="Schakwitz W."/>
            <person name="Umezawa K."/>
            <person name="Ohm R.A."/>
            <person name="Grigoriev I.V."/>
            <person name="Nagy L.G."/>
            <person name="Gibbons J."/>
            <person name="Hibbett D."/>
        </authorList>
    </citation>
    <scope>NUCLEOTIDE SEQUENCE [LARGE SCALE GENOMIC DNA]</scope>
    <source>
        <strain evidence="8">ALCF2SS1-6</strain>
    </source>
</reference>
<feature type="transmembrane region" description="Helical" evidence="6">
    <location>
        <begin position="86"/>
        <end position="108"/>
    </location>
</feature>
<dbReference type="Pfam" id="PF03798">
    <property type="entry name" value="TRAM_LAG1_CLN8"/>
    <property type="match status" value="1"/>
</dbReference>
<dbReference type="PANTHER" id="PTHR13439:SF0">
    <property type="entry name" value="TOPOISOMERASE I DAMAGE AFFECTED PROTEIN 4"/>
    <property type="match status" value="1"/>
</dbReference>
<keyword evidence="9" id="KW-1185">Reference proteome</keyword>
<keyword evidence="4 5" id="KW-0472">Membrane</keyword>
<dbReference type="EMBL" id="ML122254">
    <property type="protein sequence ID" value="RPD64534.1"/>
    <property type="molecule type" value="Genomic_DNA"/>
</dbReference>
<dbReference type="PROSITE" id="PS50922">
    <property type="entry name" value="TLC"/>
    <property type="match status" value="1"/>
</dbReference>
<feature type="transmembrane region" description="Helical" evidence="6">
    <location>
        <begin position="205"/>
        <end position="224"/>
    </location>
</feature>
<feature type="transmembrane region" description="Helical" evidence="6">
    <location>
        <begin position="149"/>
        <end position="170"/>
    </location>
</feature>
<dbReference type="InterPro" id="IPR006634">
    <property type="entry name" value="TLC-dom"/>
</dbReference>
<evidence type="ECO:0000256" key="6">
    <source>
        <dbReference type="SAM" id="Phobius"/>
    </source>
</evidence>
<dbReference type="SMART" id="SM00724">
    <property type="entry name" value="TLC"/>
    <property type="match status" value="1"/>
</dbReference>
<dbReference type="GO" id="GO:0016020">
    <property type="term" value="C:membrane"/>
    <property type="evidence" value="ECO:0007669"/>
    <property type="project" value="UniProtKB-SubCell"/>
</dbReference>
<name>A0A5C2SMM5_9APHY</name>
<dbReference type="Proteomes" id="UP000313359">
    <property type="component" value="Unassembled WGS sequence"/>
</dbReference>
<evidence type="ECO:0000256" key="3">
    <source>
        <dbReference type="ARBA" id="ARBA00022989"/>
    </source>
</evidence>
<dbReference type="OrthoDB" id="10266980at2759"/>
<gene>
    <name evidence="8" type="ORF">L227DRAFT_572059</name>
</gene>
<dbReference type="InterPro" id="IPR050846">
    <property type="entry name" value="TLCD"/>
</dbReference>
<dbReference type="GO" id="GO:0005783">
    <property type="term" value="C:endoplasmic reticulum"/>
    <property type="evidence" value="ECO:0007669"/>
    <property type="project" value="TreeGrafter"/>
</dbReference>
<feature type="domain" description="TLC" evidence="7">
    <location>
        <begin position="81"/>
        <end position="276"/>
    </location>
</feature>
<keyword evidence="2 5" id="KW-0812">Transmembrane</keyword>
<protein>
    <submittedName>
        <fullName evidence="8">DUF887-domain-containing protein</fullName>
    </submittedName>
</protein>
<evidence type="ECO:0000313" key="9">
    <source>
        <dbReference type="Proteomes" id="UP000313359"/>
    </source>
</evidence>
<feature type="transmembrane region" description="Helical" evidence="6">
    <location>
        <begin position="244"/>
        <end position="265"/>
    </location>
</feature>
<evidence type="ECO:0000259" key="7">
    <source>
        <dbReference type="PROSITE" id="PS50922"/>
    </source>
</evidence>
<proteinExistence type="predicted"/>
<dbReference type="AlphaFoldDB" id="A0A5C2SMM5"/>
<feature type="transmembrane region" description="Helical" evidence="6">
    <location>
        <begin position="44"/>
        <end position="66"/>
    </location>
</feature>
<evidence type="ECO:0000313" key="8">
    <source>
        <dbReference type="EMBL" id="RPD64534.1"/>
    </source>
</evidence>
<evidence type="ECO:0000256" key="4">
    <source>
        <dbReference type="ARBA" id="ARBA00023136"/>
    </source>
</evidence>
<evidence type="ECO:0000256" key="2">
    <source>
        <dbReference type="ARBA" id="ARBA00022692"/>
    </source>
</evidence>
<dbReference type="GO" id="GO:0055088">
    <property type="term" value="P:lipid homeostasis"/>
    <property type="evidence" value="ECO:0007669"/>
    <property type="project" value="TreeGrafter"/>
</dbReference>
<dbReference type="PANTHER" id="PTHR13439">
    <property type="entry name" value="CT120 PROTEIN"/>
    <property type="match status" value="1"/>
</dbReference>
<evidence type="ECO:0000256" key="1">
    <source>
        <dbReference type="ARBA" id="ARBA00004141"/>
    </source>
</evidence>
<accession>A0A5C2SMM5</accession>